<dbReference type="RefSeq" id="WP_073631604.1">
    <property type="nucleotide sequence ID" value="NZ_FRXO01000010.1"/>
</dbReference>
<feature type="region of interest" description="Disordered" evidence="1">
    <location>
        <begin position="74"/>
        <end position="95"/>
    </location>
</feature>
<dbReference type="InterPro" id="IPR018715">
    <property type="entry name" value="DUF2239"/>
</dbReference>
<dbReference type="AlphaFoldDB" id="A0A1M7ZQC4"/>
<dbReference type="Pfam" id="PF09998">
    <property type="entry name" value="DUF2239"/>
    <property type="match status" value="1"/>
</dbReference>
<dbReference type="STRING" id="1123029.SAMN02745172_03775"/>
<evidence type="ECO:0000256" key="1">
    <source>
        <dbReference type="SAM" id="MobiDB-lite"/>
    </source>
</evidence>
<accession>A0A1M7ZQC4</accession>
<sequence length="204" mass="21528">MTDPLSRPATAFEGGCAVARGALIDVAMAVKARTEADPAATPLVFDDATGAVIDLDLRGGRDDIAARLSTGVVPGQTRAGANEPGPAGGKGRGRPKLGVVAREVTLLPRQWEWLAAQKGGASQALRRLVDDARRRDDGRDRAATERAYRFMSAAAGDLPGFEEASRALFAGDRARFDASTAGWPADIRIHAARLAWDDRDGPAR</sequence>
<dbReference type="OrthoDB" id="282960at2"/>
<evidence type="ECO:0000313" key="3">
    <source>
        <dbReference type="Proteomes" id="UP000186406"/>
    </source>
</evidence>
<gene>
    <name evidence="2" type="ORF">SAMN02745172_03775</name>
</gene>
<evidence type="ECO:0008006" key="4">
    <source>
        <dbReference type="Google" id="ProtNLM"/>
    </source>
</evidence>
<organism evidence="2 3">
    <name type="scientific">Pseudoxanthobacter soli DSM 19599</name>
    <dbReference type="NCBI Taxonomy" id="1123029"/>
    <lineage>
        <taxon>Bacteria</taxon>
        <taxon>Pseudomonadati</taxon>
        <taxon>Pseudomonadota</taxon>
        <taxon>Alphaproteobacteria</taxon>
        <taxon>Hyphomicrobiales</taxon>
        <taxon>Segnochrobactraceae</taxon>
        <taxon>Pseudoxanthobacter</taxon>
    </lineage>
</organism>
<proteinExistence type="predicted"/>
<protein>
    <recommendedName>
        <fullName evidence="4">DUF2239 domain-containing protein</fullName>
    </recommendedName>
</protein>
<reference evidence="2 3" key="1">
    <citation type="submission" date="2016-12" db="EMBL/GenBank/DDBJ databases">
        <authorList>
            <person name="Song W.-J."/>
            <person name="Kurnit D.M."/>
        </authorList>
    </citation>
    <scope>NUCLEOTIDE SEQUENCE [LARGE SCALE GENOMIC DNA]</scope>
    <source>
        <strain evidence="2 3">DSM 19599</strain>
    </source>
</reference>
<evidence type="ECO:0000313" key="2">
    <source>
        <dbReference type="EMBL" id="SHO67110.1"/>
    </source>
</evidence>
<dbReference type="Proteomes" id="UP000186406">
    <property type="component" value="Unassembled WGS sequence"/>
</dbReference>
<keyword evidence="3" id="KW-1185">Reference proteome</keyword>
<dbReference type="EMBL" id="FRXO01000010">
    <property type="protein sequence ID" value="SHO67110.1"/>
    <property type="molecule type" value="Genomic_DNA"/>
</dbReference>
<name>A0A1M7ZQC4_9HYPH</name>